<keyword evidence="2" id="KW-0732">Signal</keyword>
<keyword evidence="1" id="KW-0472">Membrane</keyword>
<proteinExistence type="predicted"/>
<feature type="chain" id="PRO_5040788945" evidence="2">
    <location>
        <begin position="32"/>
        <end position="139"/>
    </location>
</feature>
<evidence type="ECO:0000256" key="2">
    <source>
        <dbReference type="SAM" id="SignalP"/>
    </source>
</evidence>
<feature type="signal peptide" evidence="2">
    <location>
        <begin position="1"/>
        <end position="31"/>
    </location>
</feature>
<keyword evidence="4" id="KW-1185">Reference proteome</keyword>
<dbReference type="AlphaFoldDB" id="A0A9W7CI56"/>
<dbReference type="Proteomes" id="UP001165160">
    <property type="component" value="Unassembled WGS sequence"/>
</dbReference>
<name>A0A9W7CI56_9STRA</name>
<keyword evidence="1" id="KW-1133">Transmembrane helix</keyword>
<dbReference type="EMBL" id="BRXX01000324">
    <property type="protein sequence ID" value="GMI05041.1"/>
    <property type="molecule type" value="Genomic_DNA"/>
</dbReference>
<evidence type="ECO:0000313" key="3">
    <source>
        <dbReference type="EMBL" id="GMI05041.1"/>
    </source>
</evidence>
<comment type="caution">
    <text evidence="3">The sequence shown here is derived from an EMBL/GenBank/DDBJ whole genome shotgun (WGS) entry which is preliminary data.</text>
</comment>
<keyword evidence="1" id="KW-0812">Transmembrane</keyword>
<sequence length="139" mass="15407">MSSLPLSYSQSLLSKLGWGLLLLSLLHSVSSSRAFPSTNPPLAVWLLLPLPVKLSTNYYSSILLFTLLTLLFDLTYLILHSSSLSSSPNFGTKFSFVIYVLAFLYKFFLAGVIGKAHVKLNDDIEVRITIDLEKIAVHS</sequence>
<gene>
    <name evidence="3" type="ORF">TrVE_jg8201</name>
</gene>
<evidence type="ECO:0000313" key="4">
    <source>
        <dbReference type="Proteomes" id="UP001165160"/>
    </source>
</evidence>
<reference evidence="4" key="1">
    <citation type="journal article" date="2023" name="Commun. Biol.">
        <title>Genome analysis of Parmales, the sister group of diatoms, reveals the evolutionary specialization of diatoms from phago-mixotrophs to photoautotrophs.</title>
        <authorList>
            <person name="Ban H."/>
            <person name="Sato S."/>
            <person name="Yoshikawa S."/>
            <person name="Yamada K."/>
            <person name="Nakamura Y."/>
            <person name="Ichinomiya M."/>
            <person name="Sato N."/>
            <person name="Blanc-Mathieu R."/>
            <person name="Endo H."/>
            <person name="Kuwata A."/>
            <person name="Ogata H."/>
        </authorList>
    </citation>
    <scope>NUCLEOTIDE SEQUENCE [LARGE SCALE GENOMIC DNA]</scope>
    <source>
        <strain evidence="4">NIES 3699</strain>
    </source>
</reference>
<feature type="transmembrane region" description="Helical" evidence="1">
    <location>
        <begin position="58"/>
        <end position="79"/>
    </location>
</feature>
<organism evidence="3 4">
    <name type="scientific">Triparma verrucosa</name>
    <dbReference type="NCBI Taxonomy" id="1606542"/>
    <lineage>
        <taxon>Eukaryota</taxon>
        <taxon>Sar</taxon>
        <taxon>Stramenopiles</taxon>
        <taxon>Ochrophyta</taxon>
        <taxon>Bolidophyceae</taxon>
        <taxon>Parmales</taxon>
        <taxon>Triparmaceae</taxon>
        <taxon>Triparma</taxon>
    </lineage>
</organism>
<feature type="transmembrane region" description="Helical" evidence="1">
    <location>
        <begin position="91"/>
        <end position="113"/>
    </location>
</feature>
<accession>A0A9W7CI56</accession>
<evidence type="ECO:0000256" key="1">
    <source>
        <dbReference type="SAM" id="Phobius"/>
    </source>
</evidence>
<protein>
    <submittedName>
        <fullName evidence="3">Uncharacterized protein</fullName>
    </submittedName>
</protein>